<protein>
    <submittedName>
        <fullName evidence="2">Uncharacterized protein</fullName>
    </submittedName>
</protein>
<gene>
    <name evidence="2" type="ORF">CDAUBV1_LOCUS3717</name>
</gene>
<evidence type="ECO:0000256" key="1">
    <source>
        <dbReference type="SAM" id="MobiDB-lite"/>
    </source>
</evidence>
<reference evidence="2" key="1">
    <citation type="submission" date="2024-06" db="EMBL/GenBank/DDBJ databases">
        <authorList>
            <person name="Liu X."/>
            <person name="Lenzi L."/>
            <person name="Haldenby T S."/>
            <person name="Uol C."/>
        </authorList>
    </citation>
    <scope>NUCLEOTIDE SEQUENCE</scope>
</reference>
<accession>A0AAV2T3M9</accession>
<name>A0AAV2T3M9_CALDB</name>
<comment type="caution">
    <text evidence="2">The sequence shown here is derived from an EMBL/GenBank/DDBJ whole genome shotgun (WGS) entry which is preliminary data.</text>
</comment>
<organism evidence="2 3">
    <name type="scientific">Calicophoron daubneyi</name>
    <name type="common">Rumen fluke</name>
    <name type="synonym">Paramphistomum daubneyi</name>
    <dbReference type="NCBI Taxonomy" id="300641"/>
    <lineage>
        <taxon>Eukaryota</taxon>
        <taxon>Metazoa</taxon>
        <taxon>Spiralia</taxon>
        <taxon>Lophotrochozoa</taxon>
        <taxon>Platyhelminthes</taxon>
        <taxon>Trematoda</taxon>
        <taxon>Digenea</taxon>
        <taxon>Plagiorchiida</taxon>
        <taxon>Pronocephalata</taxon>
        <taxon>Paramphistomoidea</taxon>
        <taxon>Paramphistomidae</taxon>
        <taxon>Calicophoron</taxon>
    </lineage>
</organism>
<feature type="region of interest" description="Disordered" evidence="1">
    <location>
        <begin position="152"/>
        <end position="172"/>
    </location>
</feature>
<evidence type="ECO:0000313" key="2">
    <source>
        <dbReference type="EMBL" id="CAL5131290.1"/>
    </source>
</evidence>
<dbReference type="Proteomes" id="UP001497525">
    <property type="component" value="Unassembled WGS sequence"/>
</dbReference>
<dbReference type="AlphaFoldDB" id="A0AAV2T3M9"/>
<dbReference type="EMBL" id="CAXLJL010000090">
    <property type="protein sequence ID" value="CAL5131290.1"/>
    <property type="molecule type" value="Genomic_DNA"/>
</dbReference>
<proteinExistence type="predicted"/>
<sequence length="296" mass="33728">MYLLPSAVAQSRTPGEGPDIFRSYERVLPTQIDALKDLDYLTREVNAVRYETPMRSYPPPGAYSSENFGKLREAYYPVTLGDNVKFHLNLFKPLSHRLTISPPAFGLTQRPGDDFAPWQRTLAEEAPKLAITTYRHAVDDADFDQTIDETGQVRNSTGTRSTRRTRPRSAPPRAMGYLKSTVRTLEEMNKTVPNDHSIYAPYDSAAYSSTLQKTKIHDGSPKLRSRIRNIDLLVSPVQAALTSSRLERLQLEEALLLQAEKVDRLEAQRGPIPFWYALKTPQFFYEARKHNRQLKS</sequence>
<evidence type="ECO:0000313" key="3">
    <source>
        <dbReference type="Proteomes" id="UP001497525"/>
    </source>
</evidence>